<sequence>MRSVLAAMALLAHGVLGKSVWTPSSNPAGQDGQAVLSTTGPSVDVDGPRREALKVDVSLGWGDPRVNGGRFLDYTVPLLGEPLNVIVSGLSDPFILSEEGFHHYARSIGYSEECLGLHYGNIHHADLGDGDGRKPEQYLARQYYFPVWGTCWESFAGGHHFRAWRQNGTHADSGAWFIGASKEEHSQKNHIITKDGYNLGRDWFVERAVAGSHWKGQGIWWKAEVEWRDDLIERGNKGVNHGIAQDGRVAILTVNRV</sequence>
<reference evidence="1" key="1">
    <citation type="submission" date="2021-03" db="EMBL/GenBank/DDBJ databases">
        <authorList>
            <consortium name="DOE Joint Genome Institute"/>
            <person name="Ahrendt S."/>
            <person name="Looney B.P."/>
            <person name="Miyauchi S."/>
            <person name="Morin E."/>
            <person name="Drula E."/>
            <person name="Courty P.E."/>
            <person name="Chicoki N."/>
            <person name="Fauchery L."/>
            <person name="Kohler A."/>
            <person name="Kuo A."/>
            <person name="Labutti K."/>
            <person name="Pangilinan J."/>
            <person name="Lipzen A."/>
            <person name="Riley R."/>
            <person name="Andreopoulos W."/>
            <person name="He G."/>
            <person name="Johnson J."/>
            <person name="Barry K.W."/>
            <person name="Grigoriev I.V."/>
            <person name="Nagy L."/>
            <person name="Hibbett D."/>
            <person name="Henrissat B."/>
            <person name="Matheny P.B."/>
            <person name="Labbe J."/>
            <person name="Martin F."/>
        </authorList>
    </citation>
    <scope>NUCLEOTIDE SEQUENCE</scope>
    <source>
        <strain evidence="1">HHB10654</strain>
    </source>
</reference>
<evidence type="ECO:0000313" key="1">
    <source>
        <dbReference type="EMBL" id="KAI0059588.1"/>
    </source>
</evidence>
<keyword evidence="2" id="KW-1185">Reference proteome</keyword>
<organism evidence="1 2">
    <name type="scientific">Artomyces pyxidatus</name>
    <dbReference type="NCBI Taxonomy" id="48021"/>
    <lineage>
        <taxon>Eukaryota</taxon>
        <taxon>Fungi</taxon>
        <taxon>Dikarya</taxon>
        <taxon>Basidiomycota</taxon>
        <taxon>Agaricomycotina</taxon>
        <taxon>Agaricomycetes</taxon>
        <taxon>Russulales</taxon>
        <taxon>Auriscalpiaceae</taxon>
        <taxon>Artomyces</taxon>
    </lineage>
</organism>
<protein>
    <submittedName>
        <fullName evidence="1">Uncharacterized protein</fullName>
    </submittedName>
</protein>
<gene>
    <name evidence="1" type="ORF">BV25DRAFT_1828847</name>
</gene>
<reference evidence="1" key="2">
    <citation type="journal article" date="2022" name="New Phytol.">
        <title>Evolutionary transition to the ectomycorrhizal habit in the genomes of a hyperdiverse lineage of mushroom-forming fungi.</title>
        <authorList>
            <person name="Looney B."/>
            <person name="Miyauchi S."/>
            <person name="Morin E."/>
            <person name="Drula E."/>
            <person name="Courty P.E."/>
            <person name="Kohler A."/>
            <person name="Kuo A."/>
            <person name="LaButti K."/>
            <person name="Pangilinan J."/>
            <person name="Lipzen A."/>
            <person name="Riley R."/>
            <person name="Andreopoulos W."/>
            <person name="He G."/>
            <person name="Johnson J."/>
            <person name="Nolan M."/>
            <person name="Tritt A."/>
            <person name="Barry K.W."/>
            <person name="Grigoriev I.V."/>
            <person name="Nagy L.G."/>
            <person name="Hibbett D."/>
            <person name="Henrissat B."/>
            <person name="Matheny P.B."/>
            <person name="Labbe J."/>
            <person name="Martin F.M."/>
        </authorList>
    </citation>
    <scope>NUCLEOTIDE SEQUENCE</scope>
    <source>
        <strain evidence="1">HHB10654</strain>
    </source>
</reference>
<evidence type="ECO:0000313" key="2">
    <source>
        <dbReference type="Proteomes" id="UP000814140"/>
    </source>
</evidence>
<comment type="caution">
    <text evidence="1">The sequence shown here is derived from an EMBL/GenBank/DDBJ whole genome shotgun (WGS) entry which is preliminary data.</text>
</comment>
<name>A0ACB8SUP2_9AGAM</name>
<dbReference type="EMBL" id="MU277225">
    <property type="protein sequence ID" value="KAI0059588.1"/>
    <property type="molecule type" value="Genomic_DNA"/>
</dbReference>
<accession>A0ACB8SUP2</accession>
<dbReference type="Proteomes" id="UP000814140">
    <property type="component" value="Unassembled WGS sequence"/>
</dbReference>
<proteinExistence type="predicted"/>